<evidence type="ECO:0000259" key="2">
    <source>
        <dbReference type="Pfam" id="PF16363"/>
    </source>
</evidence>
<dbReference type="Pfam" id="PF16363">
    <property type="entry name" value="GDP_Man_Dehyd"/>
    <property type="match status" value="1"/>
</dbReference>
<dbReference type="AlphaFoldDB" id="A0A348WM47"/>
<feature type="domain" description="NAD(P)-binding" evidence="2">
    <location>
        <begin position="6"/>
        <end position="315"/>
    </location>
</feature>
<organism evidence="3 4">
    <name type="scientific">Idiomarina baltica</name>
    <dbReference type="NCBI Taxonomy" id="190892"/>
    <lineage>
        <taxon>Bacteria</taxon>
        <taxon>Pseudomonadati</taxon>
        <taxon>Pseudomonadota</taxon>
        <taxon>Gammaproteobacteria</taxon>
        <taxon>Alteromonadales</taxon>
        <taxon>Idiomarinaceae</taxon>
        <taxon>Idiomarina</taxon>
    </lineage>
</organism>
<evidence type="ECO:0000313" key="4">
    <source>
        <dbReference type="Proteomes" id="UP000262878"/>
    </source>
</evidence>
<comment type="caution">
    <text evidence="3">The sequence shown here is derived from an EMBL/GenBank/DDBJ whole genome shotgun (WGS) entry which is preliminary data.</text>
</comment>
<protein>
    <submittedName>
        <fullName evidence="3">Protein CapI</fullName>
    </submittedName>
</protein>
<evidence type="ECO:0000256" key="1">
    <source>
        <dbReference type="ARBA" id="ARBA00023027"/>
    </source>
</evidence>
<dbReference type="SUPFAM" id="SSF51735">
    <property type="entry name" value="NAD(P)-binding Rossmann-fold domains"/>
    <property type="match status" value="1"/>
</dbReference>
<dbReference type="Proteomes" id="UP000262878">
    <property type="component" value="Unassembled WGS sequence"/>
</dbReference>
<evidence type="ECO:0000313" key="3">
    <source>
        <dbReference type="EMBL" id="HAR55609.1"/>
    </source>
</evidence>
<dbReference type="PANTHER" id="PTHR43574">
    <property type="entry name" value="EPIMERASE-RELATED"/>
    <property type="match status" value="1"/>
</dbReference>
<accession>A0A348WM47</accession>
<dbReference type="PRINTS" id="PR01713">
    <property type="entry name" value="NUCEPIMERASE"/>
</dbReference>
<dbReference type="InterPro" id="IPR016040">
    <property type="entry name" value="NAD(P)-bd_dom"/>
</dbReference>
<name>A0A348WM47_9GAMM</name>
<dbReference type="STRING" id="314276.OS145_01397"/>
<gene>
    <name evidence="3" type="ORF">DCR58_02350</name>
</gene>
<reference evidence="3 4" key="1">
    <citation type="journal article" date="2018" name="Nat. Biotechnol.">
        <title>A standardized bacterial taxonomy based on genome phylogeny substantially revises the tree of life.</title>
        <authorList>
            <person name="Parks D.H."/>
            <person name="Chuvochina M."/>
            <person name="Waite D.W."/>
            <person name="Rinke C."/>
            <person name="Skarshewski A."/>
            <person name="Chaumeil P.A."/>
            <person name="Hugenholtz P."/>
        </authorList>
    </citation>
    <scope>NUCLEOTIDE SEQUENCE [LARGE SCALE GENOMIC DNA]</scope>
    <source>
        <strain evidence="3">UBA9360</strain>
    </source>
</reference>
<dbReference type="InterPro" id="IPR036291">
    <property type="entry name" value="NAD(P)-bd_dom_sf"/>
</dbReference>
<dbReference type="EMBL" id="DMUP01000048">
    <property type="protein sequence ID" value="HAR55609.1"/>
    <property type="molecule type" value="Genomic_DNA"/>
</dbReference>
<keyword evidence="1" id="KW-0520">NAD</keyword>
<dbReference type="Gene3D" id="3.40.50.720">
    <property type="entry name" value="NAD(P)-binding Rossmann-like Domain"/>
    <property type="match status" value="1"/>
</dbReference>
<proteinExistence type="predicted"/>
<sequence>MSRKILITGAAGFIGFHTAKRLLSEGFHVVGIDNLNDYYSVQLKYDRLNQLKKFDSFSFHSIDIDNPIALSDCLADYTIDDVIHLAAQAGVRYSIDNPQAYGRSNLIGFLNILEWVRSHPVDHFIYASSSSVYGNTERVPFSTNATADKPVSLYAATKRANELMAESYSHLYNIPATGLRFFTVYGPYGRPDMAPMKFAKQIMQGGQIDVYNHGDLSRDFTFIDDIVEGIYRLLDKPIQTQSEGARHRVLNIGRGEPVNLLKFIEILESAFEKPVKKRYLPMQDGDVSTTWADVTELSKITGYSPQVDIESGIQKFAEWYKKYNAHGQLA</sequence>